<organism evidence="1 2">
    <name type="scientific">Streptomyces hesseae</name>
    <dbReference type="NCBI Taxonomy" id="3075519"/>
    <lineage>
        <taxon>Bacteria</taxon>
        <taxon>Bacillati</taxon>
        <taxon>Actinomycetota</taxon>
        <taxon>Actinomycetes</taxon>
        <taxon>Kitasatosporales</taxon>
        <taxon>Streptomycetaceae</taxon>
        <taxon>Streptomyces</taxon>
    </lineage>
</organism>
<protein>
    <recommendedName>
        <fullName evidence="3">Lipoprotein</fullName>
    </recommendedName>
</protein>
<dbReference type="Proteomes" id="UP001180531">
    <property type="component" value="Unassembled WGS sequence"/>
</dbReference>
<evidence type="ECO:0000313" key="1">
    <source>
        <dbReference type="EMBL" id="MDT0452888.1"/>
    </source>
</evidence>
<dbReference type="SUPFAM" id="SSF54427">
    <property type="entry name" value="NTF2-like"/>
    <property type="match status" value="1"/>
</dbReference>
<dbReference type="Gene3D" id="3.10.450.50">
    <property type="match status" value="1"/>
</dbReference>
<sequence length="364" mass="38995">MTGCGPGAPADPPEPDAASVRRLLDRWAAAVRQRDENAYLAVIDPAADGYRAERRLVFANLAAVPLASWEYRPVRLTGTAAEAELRYRLAGYDTAPVTAPLRLTLTRRDGRWYVAGQEAGHAAGQLWEQGRVTAVRGGRSLVLGVGQDERLLREVAGLADTAVPAVDAAWGGRWAKRVVVEVPASLERMGALLETPAANYRGMAAVAIGDRVVVNPEAYGELGDFGRRIVLTHETVHVATRAVTTAATPKWLSEGFADWAAYRGTDRTARQAAPELAASVDAGDLPSGLPANGDFAFTGEAGRLARAYEGGWLACRMIAEGWGERGLVEFYRVAGEGKDGFREVLGVSAGDFTARWRSYVADAF</sequence>
<gene>
    <name evidence="1" type="ORF">RM609_27910</name>
</gene>
<evidence type="ECO:0000313" key="2">
    <source>
        <dbReference type="Proteomes" id="UP001180531"/>
    </source>
</evidence>
<keyword evidence="2" id="KW-1185">Reference proteome</keyword>
<reference evidence="1" key="1">
    <citation type="submission" date="2024-05" db="EMBL/GenBank/DDBJ databases">
        <title>30 novel species of actinomycetes from the DSMZ collection.</title>
        <authorList>
            <person name="Nouioui I."/>
        </authorList>
    </citation>
    <scope>NUCLEOTIDE SEQUENCE</scope>
    <source>
        <strain evidence="1">DSM 40473</strain>
    </source>
</reference>
<name>A0ABU2SV52_9ACTN</name>
<dbReference type="InterPro" id="IPR032710">
    <property type="entry name" value="NTF2-like_dom_sf"/>
</dbReference>
<accession>A0ABU2SV52</accession>
<comment type="caution">
    <text evidence="1">The sequence shown here is derived from an EMBL/GenBank/DDBJ whole genome shotgun (WGS) entry which is preliminary data.</text>
</comment>
<dbReference type="EMBL" id="JAVRFI010000024">
    <property type="protein sequence ID" value="MDT0452888.1"/>
    <property type="molecule type" value="Genomic_DNA"/>
</dbReference>
<proteinExistence type="predicted"/>
<evidence type="ECO:0008006" key="3">
    <source>
        <dbReference type="Google" id="ProtNLM"/>
    </source>
</evidence>